<dbReference type="Pfam" id="PF13343">
    <property type="entry name" value="SBP_bac_6"/>
    <property type="match status" value="1"/>
</dbReference>
<dbReference type="STRING" id="517418.Ctha_0958"/>
<dbReference type="EMBL" id="CP001100">
    <property type="protein sequence ID" value="ACF13423.1"/>
    <property type="molecule type" value="Genomic_DNA"/>
</dbReference>
<gene>
    <name evidence="1" type="ordered locus">Ctha_0958</name>
</gene>
<accession>B3QXE9</accession>
<organism evidence="1 2">
    <name type="scientific">Chloroherpeton thalassium (strain ATCC 35110 / GB-78)</name>
    <dbReference type="NCBI Taxonomy" id="517418"/>
    <lineage>
        <taxon>Bacteria</taxon>
        <taxon>Pseudomonadati</taxon>
        <taxon>Chlorobiota</taxon>
        <taxon>Chlorobiia</taxon>
        <taxon>Chlorobiales</taxon>
        <taxon>Chloroherpetonaceae</taxon>
        <taxon>Chloroherpeton</taxon>
    </lineage>
</organism>
<sequence length="357" mass="40791">MLKPLNMQENGSNAFPICTPPSLHSKKTDNGVPLLQKGAINFYMNMPCPLKVVAKIVIGEFVEEYNATHETPIYSPMLHDGHSKEIESELKAARTEDEIPEVLVASGLHTIFSQGFKQRFMDTGIYTGFTCDDALKKMPYEYQKLLTHHNIGIVATGYWSIVCDLTVPLNVPYPRSWDSLIDPMYRDLITVHGYNGKASIAAILLVLRERLGESAVQKLAGNIRHVWHFAEILKRMDSPESRRAPFNILPNAATVQIPSRKRVGILEFEEGPVLAPMFMFVKTSKMAECQPLIDLFFSQKMRKALRRGNFQMVDEVDWREPFVYPSWDFLIQNDYEAVNEALHEEFRKGLRHDAFQN</sequence>
<dbReference type="AlphaFoldDB" id="B3QXE9"/>
<keyword evidence="2" id="KW-1185">Reference proteome</keyword>
<dbReference type="Proteomes" id="UP000001208">
    <property type="component" value="Chromosome"/>
</dbReference>
<dbReference type="HOGENOM" id="CLU_055408_0_0_10"/>
<evidence type="ECO:0000313" key="2">
    <source>
        <dbReference type="Proteomes" id="UP000001208"/>
    </source>
</evidence>
<name>B3QXE9_CHLT3</name>
<evidence type="ECO:0000313" key="1">
    <source>
        <dbReference type="EMBL" id="ACF13423.1"/>
    </source>
</evidence>
<dbReference type="SUPFAM" id="SSF53850">
    <property type="entry name" value="Periplasmic binding protein-like II"/>
    <property type="match status" value="1"/>
</dbReference>
<protein>
    <recommendedName>
        <fullName evidence="3">ABC-type Fe3+ transport system periplasmic component-like protein</fullName>
    </recommendedName>
</protein>
<proteinExistence type="predicted"/>
<reference evidence="1 2" key="1">
    <citation type="submission" date="2008-06" db="EMBL/GenBank/DDBJ databases">
        <title>Complete sequence of Chloroherpeton thalassium ATCC 35110.</title>
        <authorList>
            <consortium name="US DOE Joint Genome Institute"/>
            <person name="Lucas S."/>
            <person name="Copeland A."/>
            <person name="Lapidus A."/>
            <person name="Glavina del Rio T."/>
            <person name="Dalin E."/>
            <person name="Tice H."/>
            <person name="Bruce D."/>
            <person name="Goodwin L."/>
            <person name="Pitluck S."/>
            <person name="Schmutz J."/>
            <person name="Larimer F."/>
            <person name="Land M."/>
            <person name="Hauser L."/>
            <person name="Kyrpides N."/>
            <person name="Mikhailova N."/>
            <person name="Liu Z."/>
            <person name="Li T."/>
            <person name="Zhao F."/>
            <person name="Overmann J."/>
            <person name="Bryant D.A."/>
            <person name="Richardson P."/>
        </authorList>
    </citation>
    <scope>NUCLEOTIDE SEQUENCE [LARGE SCALE GENOMIC DNA]</scope>
    <source>
        <strain evidence="2">ATCC 35110 / GB-78</strain>
    </source>
</reference>
<dbReference type="RefSeq" id="WP_012499507.1">
    <property type="nucleotide sequence ID" value="NC_011026.1"/>
</dbReference>
<dbReference type="eggNOG" id="COG1840">
    <property type="taxonomic scope" value="Bacteria"/>
</dbReference>
<evidence type="ECO:0008006" key="3">
    <source>
        <dbReference type="Google" id="ProtNLM"/>
    </source>
</evidence>
<dbReference type="KEGG" id="cts:Ctha_0958"/>